<dbReference type="AlphaFoldDB" id="A0A1Q9D9X2"/>
<accession>A0A1Q9D9X2</accession>
<evidence type="ECO:0008006" key="4">
    <source>
        <dbReference type="Google" id="ProtNLM"/>
    </source>
</evidence>
<dbReference type="InterPro" id="IPR016024">
    <property type="entry name" value="ARM-type_fold"/>
</dbReference>
<dbReference type="InterPro" id="IPR011989">
    <property type="entry name" value="ARM-like"/>
</dbReference>
<evidence type="ECO:0000313" key="3">
    <source>
        <dbReference type="Proteomes" id="UP000186817"/>
    </source>
</evidence>
<comment type="caution">
    <text evidence="2">The sequence shown here is derived from an EMBL/GenBank/DDBJ whole genome shotgun (WGS) entry which is preliminary data.</text>
</comment>
<protein>
    <recommendedName>
        <fullName evidence="4">HEAT repeat domain-containing protein</fullName>
    </recommendedName>
</protein>
<name>A0A1Q9D9X2_SYMMI</name>
<dbReference type="Pfam" id="PF13646">
    <property type="entry name" value="HEAT_2"/>
    <property type="match status" value="1"/>
</dbReference>
<sequence>MGELDLRLGELEAALGLPNDGSEATTTGPRLDELDVSPEEEDVELELRCLREECSASRLEDEDADVRAAASQAAGLLSNSVDDVRLLAPLLKDKNWRVAAASIDALEQISGGPSGLPILVRVTAAMGSEFSSC</sequence>
<dbReference type="Proteomes" id="UP000186817">
    <property type="component" value="Unassembled WGS sequence"/>
</dbReference>
<dbReference type="EMBL" id="LSRX01000639">
    <property type="protein sequence ID" value="OLP91996.1"/>
    <property type="molecule type" value="Genomic_DNA"/>
</dbReference>
<gene>
    <name evidence="2" type="ORF">AK812_SmicGene26243</name>
</gene>
<feature type="region of interest" description="Disordered" evidence="1">
    <location>
        <begin position="15"/>
        <end position="38"/>
    </location>
</feature>
<dbReference type="SUPFAM" id="SSF48371">
    <property type="entry name" value="ARM repeat"/>
    <property type="match status" value="1"/>
</dbReference>
<reference evidence="2 3" key="1">
    <citation type="submission" date="2016-02" db="EMBL/GenBank/DDBJ databases">
        <title>Genome analysis of coral dinoflagellate symbionts highlights evolutionary adaptations to a symbiotic lifestyle.</title>
        <authorList>
            <person name="Aranda M."/>
            <person name="Li Y."/>
            <person name="Liew Y.J."/>
            <person name="Baumgarten S."/>
            <person name="Simakov O."/>
            <person name="Wilson M."/>
            <person name="Piel J."/>
            <person name="Ashoor H."/>
            <person name="Bougouffa S."/>
            <person name="Bajic V.B."/>
            <person name="Ryu T."/>
            <person name="Ravasi T."/>
            <person name="Bayer T."/>
            <person name="Micklem G."/>
            <person name="Kim H."/>
            <person name="Bhak J."/>
            <person name="Lajeunesse T.C."/>
            <person name="Voolstra C.R."/>
        </authorList>
    </citation>
    <scope>NUCLEOTIDE SEQUENCE [LARGE SCALE GENOMIC DNA]</scope>
    <source>
        <strain evidence="2 3">CCMP2467</strain>
    </source>
</reference>
<dbReference type="Gene3D" id="1.25.10.10">
    <property type="entry name" value="Leucine-rich Repeat Variant"/>
    <property type="match status" value="1"/>
</dbReference>
<evidence type="ECO:0000256" key="1">
    <source>
        <dbReference type="SAM" id="MobiDB-lite"/>
    </source>
</evidence>
<keyword evidence="3" id="KW-1185">Reference proteome</keyword>
<evidence type="ECO:0000313" key="2">
    <source>
        <dbReference type="EMBL" id="OLP91996.1"/>
    </source>
</evidence>
<organism evidence="2 3">
    <name type="scientific">Symbiodinium microadriaticum</name>
    <name type="common">Dinoflagellate</name>
    <name type="synonym">Zooxanthella microadriatica</name>
    <dbReference type="NCBI Taxonomy" id="2951"/>
    <lineage>
        <taxon>Eukaryota</taxon>
        <taxon>Sar</taxon>
        <taxon>Alveolata</taxon>
        <taxon>Dinophyceae</taxon>
        <taxon>Suessiales</taxon>
        <taxon>Symbiodiniaceae</taxon>
        <taxon>Symbiodinium</taxon>
    </lineage>
</organism>
<proteinExistence type="predicted"/>